<evidence type="ECO:0000256" key="6">
    <source>
        <dbReference type="ARBA" id="ARBA00022960"/>
    </source>
</evidence>
<dbReference type="Proteomes" id="UP000824111">
    <property type="component" value="Unassembled WGS sequence"/>
</dbReference>
<reference evidence="14" key="2">
    <citation type="journal article" date="2021" name="PeerJ">
        <title>Extensive microbial diversity within the chicken gut microbiome revealed by metagenomics and culture.</title>
        <authorList>
            <person name="Gilroy R."/>
            <person name="Ravi A."/>
            <person name="Getino M."/>
            <person name="Pursley I."/>
            <person name="Horton D.L."/>
            <person name="Alikhan N.F."/>
            <person name="Baker D."/>
            <person name="Gharbi K."/>
            <person name="Hall N."/>
            <person name="Watson M."/>
            <person name="Adriaenssens E.M."/>
            <person name="Foster-Nyarko E."/>
            <person name="Jarju S."/>
            <person name="Secka A."/>
            <person name="Antonio M."/>
            <person name="Oren A."/>
            <person name="Chaudhuri R.R."/>
            <person name="La Ragione R."/>
            <person name="Hildebrand F."/>
            <person name="Pallen M.J."/>
        </authorList>
    </citation>
    <scope>NUCLEOTIDE SEQUENCE</scope>
    <source>
        <strain evidence="14">ChiSjej4B22-9803</strain>
    </source>
</reference>
<dbReference type="GO" id="GO:0008360">
    <property type="term" value="P:regulation of cell shape"/>
    <property type="evidence" value="ECO:0007669"/>
    <property type="project" value="UniProtKB-KW"/>
</dbReference>
<dbReference type="GO" id="GO:0071972">
    <property type="term" value="F:peptidoglycan L,D-transpeptidase activity"/>
    <property type="evidence" value="ECO:0007669"/>
    <property type="project" value="TreeGrafter"/>
</dbReference>
<dbReference type="InterPro" id="IPR005311">
    <property type="entry name" value="PBP_dimer"/>
</dbReference>
<evidence type="ECO:0000256" key="2">
    <source>
        <dbReference type="ARBA" id="ARBA00004236"/>
    </source>
</evidence>
<organism evidence="14 15">
    <name type="scientific">Candidatus Avimonoglobus intestinipullorum</name>
    <dbReference type="NCBI Taxonomy" id="2840699"/>
    <lineage>
        <taxon>Bacteria</taxon>
        <taxon>Bacillati</taxon>
        <taxon>Bacillota</taxon>
        <taxon>Clostridia</taxon>
        <taxon>Eubacteriales</taxon>
        <taxon>Candidatus Avimonoglobus</taxon>
    </lineage>
</organism>
<evidence type="ECO:0000256" key="3">
    <source>
        <dbReference type="ARBA" id="ARBA00007171"/>
    </source>
</evidence>
<evidence type="ECO:0000259" key="12">
    <source>
        <dbReference type="Pfam" id="PF00905"/>
    </source>
</evidence>
<dbReference type="GO" id="GO:0009252">
    <property type="term" value="P:peptidoglycan biosynthetic process"/>
    <property type="evidence" value="ECO:0007669"/>
    <property type="project" value="UniProtKB-KW"/>
</dbReference>
<evidence type="ECO:0000256" key="10">
    <source>
        <dbReference type="ARBA" id="ARBA00023316"/>
    </source>
</evidence>
<feature type="transmembrane region" description="Helical" evidence="11">
    <location>
        <begin position="9"/>
        <end position="27"/>
    </location>
</feature>
<dbReference type="InterPro" id="IPR001460">
    <property type="entry name" value="PCN-bd_Tpept"/>
</dbReference>
<evidence type="ECO:0000256" key="8">
    <source>
        <dbReference type="ARBA" id="ARBA00022989"/>
    </source>
</evidence>
<keyword evidence="7" id="KW-0573">Peptidoglycan synthesis</keyword>
<evidence type="ECO:0000313" key="14">
    <source>
        <dbReference type="EMBL" id="HIU49299.1"/>
    </source>
</evidence>
<comment type="similarity">
    <text evidence="3">Belongs to the transpeptidase family.</text>
</comment>
<dbReference type="InterPro" id="IPR036138">
    <property type="entry name" value="PBP_dimer_sf"/>
</dbReference>
<dbReference type="PANTHER" id="PTHR30627">
    <property type="entry name" value="PEPTIDOGLYCAN D,D-TRANSPEPTIDASE"/>
    <property type="match status" value="1"/>
</dbReference>
<keyword evidence="4" id="KW-1003">Cell membrane</keyword>
<dbReference type="EMBL" id="DVND01000201">
    <property type="protein sequence ID" value="HIU49299.1"/>
    <property type="molecule type" value="Genomic_DNA"/>
</dbReference>
<protein>
    <submittedName>
        <fullName evidence="14">Penicillin-binding protein 2</fullName>
    </submittedName>
</protein>
<evidence type="ECO:0000256" key="7">
    <source>
        <dbReference type="ARBA" id="ARBA00022984"/>
    </source>
</evidence>
<dbReference type="SUPFAM" id="SSF56519">
    <property type="entry name" value="Penicillin binding protein dimerisation domain"/>
    <property type="match status" value="1"/>
</dbReference>
<evidence type="ECO:0000313" key="15">
    <source>
        <dbReference type="Proteomes" id="UP000824111"/>
    </source>
</evidence>
<keyword evidence="9 11" id="KW-0472">Membrane</keyword>
<comment type="subcellular location">
    <subcellularLocation>
        <location evidence="2">Cell membrane</location>
    </subcellularLocation>
    <subcellularLocation>
        <location evidence="1">Membrane</location>
        <topology evidence="1">Single-pass membrane protein</topology>
    </subcellularLocation>
</comment>
<evidence type="ECO:0000256" key="5">
    <source>
        <dbReference type="ARBA" id="ARBA00022692"/>
    </source>
</evidence>
<evidence type="ECO:0000259" key="13">
    <source>
        <dbReference type="Pfam" id="PF03717"/>
    </source>
</evidence>
<feature type="domain" description="Penicillin-binding protein dimerisation" evidence="13">
    <location>
        <begin position="52"/>
        <end position="292"/>
    </location>
</feature>
<dbReference type="Gene3D" id="3.40.710.10">
    <property type="entry name" value="DD-peptidase/beta-lactamase superfamily"/>
    <property type="match status" value="1"/>
</dbReference>
<dbReference type="Gene3D" id="3.90.1310.10">
    <property type="entry name" value="Penicillin-binding protein 2a (Domain 2)"/>
    <property type="match status" value="1"/>
</dbReference>
<dbReference type="Gene3D" id="1.10.10.1230">
    <property type="entry name" value="Penicillin-binding protein, N-terminal non-catalytic domain, head sub-domain"/>
    <property type="match status" value="1"/>
</dbReference>
<dbReference type="SUPFAM" id="SSF56601">
    <property type="entry name" value="beta-lactamase/transpeptidase-like"/>
    <property type="match status" value="1"/>
</dbReference>
<gene>
    <name evidence="14" type="ORF">IAB04_08015</name>
</gene>
<reference evidence="14" key="1">
    <citation type="submission" date="2020-10" db="EMBL/GenBank/DDBJ databases">
        <authorList>
            <person name="Gilroy R."/>
        </authorList>
    </citation>
    <scope>NUCLEOTIDE SEQUENCE</scope>
    <source>
        <strain evidence="14">ChiSjej4B22-9803</strain>
    </source>
</reference>
<dbReference type="Pfam" id="PF03717">
    <property type="entry name" value="PBP_dimer"/>
    <property type="match status" value="1"/>
</dbReference>
<sequence>MIDAKNRFLVIRIVLVVMIVALVAQLFNLQIIQGQDYYELSQRRMNASVVDKAPRGEILDRYGKPMITNRIGYSLQLQKTEISDARLNDVLAETVRILNSTGYTTQDTLPISGYPYEYTFADENGDGSAEDEKAAWFQSKTRITSDMSAAQVMEYYKKNSFGIPDGYEPQVERQVIGIRYEASLRGFSANSPFTLAEDVDMAVISKIKERQDEFPGIVVTQDYVRNYEMGQVAAHILGGIGKMSQEEYDAMRGKGYSYNDIIGKRGVEKLFEEYLRGEDGTNLDSTNLSGVVENVAPVPGDYVVLTLDADLQKAAEESLEKHIQALAARTGGETDAGAVVVLDVRNGDVLVSATYPTYNPATFNRDYQSLLENDANPIWNRALSGTYTPGSTFKPLTAIAALESGAVTAEELLRCDGIYRYYKDYQPRCWIWSETGRTHGALNVTKAIEQSCNCYFYEAGRRMGIDTIDQYAAMFGLGELTGIELPDEVEGNVSSPAYKERVGKTEEDKMWYPGDTIQTAIGQSYSFFTPIQLANYIATIANGGTRYKTHILKSVRSSTDGSVIYEQEPEVLAQVGVKEETLEAVKRGMLGVVDEGSASGIFADYPVAVGGKTGTAQVGNNVGNNALFVAFAPYDDPEIAICVVLEHGETGMNAAYIARDIFDAYFLNGEETDLKIKVGELLP</sequence>
<accession>A0A9D1LWH4</accession>
<keyword evidence="5 11" id="KW-0812">Transmembrane</keyword>
<proteinExistence type="inferred from homology"/>
<evidence type="ECO:0000256" key="11">
    <source>
        <dbReference type="SAM" id="Phobius"/>
    </source>
</evidence>
<evidence type="ECO:0000256" key="1">
    <source>
        <dbReference type="ARBA" id="ARBA00004167"/>
    </source>
</evidence>
<keyword evidence="8 11" id="KW-1133">Transmembrane helix</keyword>
<evidence type="ECO:0000256" key="4">
    <source>
        <dbReference type="ARBA" id="ARBA00022475"/>
    </source>
</evidence>
<name>A0A9D1LWH4_9FIRM</name>
<keyword evidence="6" id="KW-0133">Cell shape</keyword>
<dbReference type="GO" id="GO:0071555">
    <property type="term" value="P:cell wall organization"/>
    <property type="evidence" value="ECO:0007669"/>
    <property type="project" value="UniProtKB-KW"/>
</dbReference>
<dbReference type="PANTHER" id="PTHR30627:SF2">
    <property type="entry name" value="PEPTIDOGLYCAN D,D-TRANSPEPTIDASE MRDA"/>
    <property type="match status" value="1"/>
</dbReference>
<dbReference type="AlphaFoldDB" id="A0A9D1LWH4"/>
<keyword evidence="10" id="KW-0961">Cell wall biogenesis/degradation</keyword>
<dbReference type="GO" id="GO:0005886">
    <property type="term" value="C:plasma membrane"/>
    <property type="evidence" value="ECO:0007669"/>
    <property type="project" value="UniProtKB-SubCell"/>
</dbReference>
<dbReference type="GO" id="GO:0008658">
    <property type="term" value="F:penicillin binding"/>
    <property type="evidence" value="ECO:0007669"/>
    <property type="project" value="InterPro"/>
</dbReference>
<dbReference type="Pfam" id="PF00905">
    <property type="entry name" value="Transpeptidase"/>
    <property type="match status" value="1"/>
</dbReference>
<dbReference type="InterPro" id="IPR050515">
    <property type="entry name" value="Beta-lactam/transpept"/>
</dbReference>
<dbReference type="InterPro" id="IPR012338">
    <property type="entry name" value="Beta-lactam/transpept-like"/>
</dbReference>
<feature type="domain" description="Penicillin-binding protein transpeptidase" evidence="12">
    <location>
        <begin position="337"/>
        <end position="662"/>
    </location>
</feature>
<comment type="caution">
    <text evidence="14">The sequence shown here is derived from an EMBL/GenBank/DDBJ whole genome shotgun (WGS) entry which is preliminary data.</text>
</comment>
<evidence type="ECO:0000256" key="9">
    <source>
        <dbReference type="ARBA" id="ARBA00023136"/>
    </source>
</evidence>